<feature type="compositionally biased region" description="Polar residues" evidence="1">
    <location>
        <begin position="198"/>
        <end position="229"/>
    </location>
</feature>
<dbReference type="Proteomes" id="UP000758603">
    <property type="component" value="Unassembled WGS sequence"/>
</dbReference>
<dbReference type="OrthoDB" id="4755622at2759"/>
<proteinExistence type="predicted"/>
<dbReference type="AlphaFoldDB" id="A0A9P8UYK4"/>
<evidence type="ECO:0000313" key="2">
    <source>
        <dbReference type="EMBL" id="KAH6660577.1"/>
    </source>
</evidence>
<sequence>MRSHWHFDKVVRRGIKCDICGERNTSVIQKCTGCGLCTCRDCHQRHAYDHNHVLAHRRDLDWGHSHANAPAGSTKRGSNDQRPQIISSQLIASPRHNRACPGSPASGQLRKIAPLQSQVSVNDIRLYNHALSHTRLFDQGGLDMSGALPDSTSPGSVLHSVPHDPSQTGQRNALSLWDVQPLQRIRRMRREPRYSAKTYRSSGQPTPSPSSATQRIPGQTASSSRSNNDWAPADRSSLRLALQDVWYTNRHLRDARITDGHEAALTIFEASVTLVSISQKPGWSDEARAWLDRQRSGLGWRTGNRLVRANSTVLDIPETGYID</sequence>
<dbReference type="RefSeq" id="XP_045964708.1">
    <property type="nucleotide sequence ID" value="XM_046108616.1"/>
</dbReference>
<feature type="region of interest" description="Disordered" evidence="1">
    <location>
        <begin position="92"/>
        <end position="111"/>
    </location>
</feature>
<reference evidence="2" key="1">
    <citation type="journal article" date="2021" name="Nat. Commun.">
        <title>Genetic determinants of endophytism in the Arabidopsis root mycobiome.</title>
        <authorList>
            <person name="Mesny F."/>
            <person name="Miyauchi S."/>
            <person name="Thiergart T."/>
            <person name="Pickel B."/>
            <person name="Atanasova L."/>
            <person name="Karlsson M."/>
            <person name="Huettel B."/>
            <person name="Barry K.W."/>
            <person name="Haridas S."/>
            <person name="Chen C."/>
            <person name="Bauer D."/>
            <person name="Andreopoulos W."/>
            <person name="Pangilinan J."/>
            <person name="LaButti K."/>
            <person name="Riley R."/>
            <person name="Lipzen A."/>
            <person name="Clum A."/>
            <person name="Drula E."/>
            <person name="Henrissat B."/>
            <person name="Kohler A."/>
            <person name="Grigoriev I.V."/>
            <person name="Martin F.M."/>
            <person name="Hacquard S."/>
        </authorList>
    </citation>
    <scope>NUCLEOTIDE SEQUENCE</scope>
    <source>
        <strain evidence="2">MPI-SDFR-AT-0073</strain>
    </source>
</reference>
<evidence type="ECO:0000256" key="1">
    <source>
        <dbReference type="SAM" id="MobiDB-lite"/>
    </source>
</evidence>
<keyword evidence="3" id="KW-1185">Reference proteome</keyword>
<name>A0A9P8UYK4_9PEZI</name>
<dbReference type="EMBL" id="JAGPXC010000001">
    <property type="protein sequence ID" value="KAH6660577.1"/>
    <property type="molecule type" value="Genomic_DNA"/>
</dbReference>
<comment type="caution">
    <text evidence="2">The sequence shown here is derived from an EMBL/GenBank/DDBJ whole genome shotgun (WGS) entry which is preliminary data.</text>
</comment>
<gene>
    <name evidence="2" type="ORF">BKA67DRAFT_667520</name>
</gene>
<organism evidence="2 3">
    <name type="scientific">Truncatella angustata</name>
    <dbReference type="NCBI Taxonomy" id="152316"/>
    <lineage>
        <taxon>Eukaryota</taxon>
        <taxon>Fungi</taxon>
        <taxon>Dikarya</taxon>
        <taxon>Ascomycota</taxon>
        <taxon>Pezizomycotina</taxon>
        <taxon>Sordariomycetes</taxon>
        <taxon>Xylariomycetidae</taxon>
        <taxon>Amphisphaeriales</taxon>
        <taxon>Sporocadaceae</taxon>
        <taxon>Truncatella</taxon>
    </lineage>
</organism>
<evidence type="ECO:0000313" key="3">
    <source>
        <dbReference type="Proteomes" id="UP000758603"/>
    </source>
</evidence>
<accession>A0A9P8UYK4</accession>
<feature type="region of interest" description="Disordered" evidence="1">
    <location>
        <begin position="145"/>
        <end position="232"/>
    </location>
</feature>
<protein>
    <submittedName>
        <fullName evidence="2">Uncharacterized protein</fullName>
    </submittedName>
</protein>
<dbReference type="GeneID" id="70137507"/>